<dbReference type="InterPro" id="IPR036291">
    <property type="entry name" value="NAD(P)-bd_dom_sf"/>
</dbReference>
<dbReference type="PANTHER" id="PTHR44013:SF1">
    <property type="entry name" value="ZINC-TYPE ALCOHOL DEHYDROGENASE-LIKE PROTEIN C16A3.02C"/>
    <property type="match status" value="1"/>
</dbReference>
<dbReference type="InterPro" id="IPR052733">
    <property type="entry name" value="Chloroplast_QOR"/>
</dbReference>
<comment type="caution">
    <text evidence="2">The sequence shown here is derived from an EMBL/GenBank/DDBJ whole genome shotgun (WGS) entry which is preliminary data.</text>
</comment>
<dbReference type="InterPro" id="IPR011032">
    <property type="entry name" value="GroES-like_sf"/>
</dbReference>
<dbReference type="EMBL" id="LUGG01000047">
    <property type="protein sequence ID" value="OBZ65238.1"/>
    <property type="molecule type" value="Genomic_DNA"/>
</dbReference>
<dbReference type="OrthoDB" id="3509362at2759"/>
<proteinExistence type="predicted"/>
<dbReference type="Proteomes" id="UP000092993">
    <property type="component" value="Unassembled WGS sequence"/>
</dbReference>
<protein>
    <submittedName>
        <fullName evidence="2">Zinc-type alcohol dehydrogenase-like protein C16A3.02c</fullName>
    </submittedName>
</protein>
<feature type="domain" description="Enoyl reductase (ER)" evidence="1">
    <location>
        <begin position="35"/>
        <end position="339"/>
    </location>
</feature>
<sequence>MEENEVRCQLICYFEETQIPKTQKAWHVVRKGVPAHALHLDENTPVPSKLAKGEILIKVQAAALNPVGYKFMKLVPNFIAHRPYTAEHDFAGVVVDANGTDFKNGDEVYGIIPANMTFKTGQGCLSQYTRLPAANVVRRPDNITPTQAAGLSLSIFVNGGSTSVGAFAIQFAKAIGCKVAASASAKNEEFVRSLGADEFFDYTKGPLHEALIASAPSPKYHVFLEAVGLLDPVLYTQSEAYLAPNGIFISVGPQPKGFDVTGISKLLWNVFLQPRWLGGTKRTWKMVSIKPDQEDQKHIAQYVAEGKVKPVVDSVFSFEDTLKAYDRLMTGRATGKVVVKVDPTAE</sequence>
<dbReference type="CDD" id="cd08267">
    <property type="entry name" value="MDR1"/>
    <property type="match status" value="1"/>
</dbReference>
<dbReference type="SUPFAM" id="SSF50129">
    <property type="entry name" value="GroES-like"/>
    <property type="match status" value="1"/>
</dbReference>
<dbReference type="Pfam" id="PF08240">
    <property type="entry name" value="ADH_N"/>
    <property type="match status" value="1"/>
</dbReference>
<dbReference type="InterPro" id="IPR013154">
    <property type="entry name" value="ADH-like_N"/>
</dbReference>
<dbReference type="STRING" id="5627.A0A1C7LL19"/>
<keyword evidence="3" id="KW-1185">Reference proteome</keyword>
<organism evidence="2 3">
    <name type="scientific">Grifola frondosa</name>
    <name type="common">Maitake</name>
    <name type="synonym">Polyporus frondosus</name>
    <dbReference type="NCBI Taxonomy" id="5627"/>
    <lineage>
        <taxon>Eukaryota</taxon>
        <taxon>Fungi</taxon>
        <taxon>Dikarya</taxon>
        <taxon>Basidiomycota</taxon>
        <taxon>Agaricomycotina</taxon>
        <taxon>Agaricomycetes</taxon>
        <taxon>Polyporales</taxon>
        <taxon>Grifolaceae</taxon>
        <taxon>Grifola</taxon>
    </lineage>
</organism>
<dbReference type="Gene3D" id="3.40.50.720">
    <property type="entry name" value="NAD(P)-binding Rossmann-like Domain"/>
    <property type="match status" value="1"/>
</dbReference>
<evidence type="ECO:0000313" key="3">
    <source>
        <dbReference type="Proteomes" id="UP000092993"/>
    </source>
</evidence>
<accession>A0A1C7LL19</accession>
<evidence type="ECO:0000259" key="1">
    <source>
        <dbReference type="SMART" id="SM00829"/>
    </source>
</evidence>
<dbReference type="Gene3D" id="3.90.180.10">
    <property type="entry name" value="Medium-chain alcohol dehydrogenases, catalytic domain"/>
    <property type="match status" value="2"/>
</dbReference>
<dbReference type="SMART" id="SM00829">
    <property type="entry name" value="PKS_ER"/>
    <property type="match status" value="1"/>
</dbReference>
<dbReference type="OMA" id="LYWQSHQ"/>
<reference evidence="2 3" key="1">
    <citation type="submission" date="2016-03" db="EMBL/GenBank/DDBJ databases">
        <title>Whole genome sequencing of Grifola frondosa 9006-11.</title>
        <authorList>
            <person name="Min B."/>
            <person name="Park H."/>
            <person name="Kim J.-G."/>
            <person name="Cho H."/>
            <person name="Oh Y.-L."/>
            <person name="Kong W.-S."/>
            <person name="Choi I.-G."/>
        </authorList>
    </citation>
    <scope>NUCLEOTIDE SEQUENCE [LARGE SCALE GENOMIC DNA]</scope>
    <source>
        <strain evidence="2 3">9006-11</strain>
    </source>
</reference>
<dbReference type="AlphaFoldDB" id="A0A1C7LL19"/>
<gene>
    <name evidence="2" type="ORF">A0H81_14735</name>
</gene>
<dbReference type="Pfam" id="PF13602">
    <property type="entry name" value="ADH_zinc_N_2"/>
    <property type="match status" value="1"/>
</dbReference>
<name>A0A1C7LL19_GRIFR</name>
<dbReference type="SUPFAM" id="SSF51735">
    <property type="entry name" value="NAD(P)-binding Rossmann-fold domains"/>
    <property type="match status" value="1"/>
</dbReference>
<dbReference type="GO" id="GO:0016491">
    <property type="term" value="F:oxidoreductase activity"/>
    <property type="evidence" value="ECO:0007669"/>
    <property type="project" value="InterPro"/>
</dbReference>
<evidence type="ECO:0000313" key="2">
    <source>
        <dbReference type="EMBL" id="OBZ65238.1"/>
    </source>
</evidence>
<dbReference type="InterPro" id="IPR020843">
    <property type="entry name" value="ER"/>
</dbReference>
<dbReference type="PANTHER" id="PTHR44013">
    <property type="entry name" value="ZINC-TYPE ALCOHOL DEHYDROGENASE-LIKE PROTEIN C16A3.02C"/>
    <property type="match status" value="1"/>
</dbReference>